<dbReference type="RefSeq" id="WP_005872874.1">
    <property type="nucleotide sequence ID" value="NZ_AKFS01000302.1"/>
</dbReference>
<dbReference type="GO" id="GO:0008408">
    <property type="term" value="F:3'-5' exonuclease activity"/>
    <property type="evidence" value="ECO:0007669"/>
    <property type="project" value="TreeGrafter"/>
</dbReference>
<dbReference type="Gene3D" id="3.30.420.10">
    <property type="entry name" value="Ribonuclease H-like superfamily/Ribonuclease H"/>
    <property type="match status" value="1"/>
</dbReference>
<dbReference type="InterPro" id="IPR012337">
    <property type="entry name" value="RNaseH-like_sf"/>
</dbReference>
<protein>
    <submittedName>
        <fullName evidence="3">Exonuclease</fullName>
    </submittedName>
</protein>
<proteinExistence type="predicted"/>
<dbReference type="Pfam" id="PF00929">
    <property type="entry name" value="RNase_T"/>
    <property type="match status" value="1"/>
</dbReference>
<sequence>MLDFTAIDFETANSKRASVCAVGATRVRGGRIVERFVQLIHPPLGYDEFNEWNIRVHHIRPEDVADSPSWPEVAPRLSAFIGEDTLVAHNADFDSSVMVAACEATNLQWRVPQMVCTLELARTHLELTSYKLTRVSKELGLPKFTHHEAGADADAAAQVLIALAARLGATTIAEIQAAAPVRKTATTRTLPGYIIPQARQMMAEQGFIAHPAELKHPNGRANNGEPCVVCGQPVPRKIHYTKRDRHTCSDKCDTSLKRRAKRALDKALYDM</sequence>
<dbReference type="PANTHER" id="PTHR30231">
    <property type="entry name" value="DNA POLYMERASE III SUBUNIT EPSILON"/>
    <property type="match status" value="1"/>
</dbReference>
<dbReference type="PATRIC" id="fig|1125717.3.peg.1973"/>
<evidence type="ECO:0000313" key="3">
    <source>
        <dbReference type="EMBL" id="EJF35323.1"/>
    </source>
</evidence>
<dbReference type="FunFam" id="3.30.420.10:FF:000045">
    <property type="entry name" value="3'-5' exonuclease DinG"/>
    <property type="match status" value="1"/>
</dbReference>
<evidence type="ECO:0000259" key="2">
    <source>
        <dbReference type="SMART" id="SM00479"/>
    </source>
</evidence>
<evidence type="ECO:0000256" key="1">
    <source>
        <dbReference type="ARBA" id="ARBA00022839"/>
    </source>
</evidence>
<dbReference type="EMBL" id="AKFS01000302">
    <property type="protein sequence ID" value="EJF35323.1"/>
    <property type="molecule type" value="Genomic_DNA"/>
</dbReference>
<dbReference type="OrthoDB" id="190275at2"/>
<dbReference type="SMART" id="SM00479">
    <property type="entry name" value="EXOIII"/>
    <property type="match status" value="1"/>
</dbReference>
<reference evidence="3 4" key="1">
    <citation type="submission" date="2012-05" db="EMBL/GenBank/DDBJ databases">
        <authorList>
            <person name="Harkins D.M."/>
            <person name="Madupu R."/>
            <person name="Durkin A.S."/>
            <person name="Torralba M."/>
            <person name="Methe B."/>
            <person name="Sutton G.G."/>
            <person name="Nelson K.E."/>
        </authorList>
    </citation>
    <scope>NUCLEOTIDE SEQUENCE [LARGE SCALE GENOMIC DNA]</scope>
    <source>
        <strain evidence="3 4">F0490</strain>
    </source>
</reference>
<accession>J1GQY9</accession>
<feature type="domain" description="Exonuclease" evidence="2">
    <location>
        <begin position="3"/>
        <end position="169"/>
    </location>
</feature>
<keyword evidence="1 3" id="KW-0269">Exonuclease</keyword>
<keyword evidence="1 3" id="KW-0378">Hydrolase</keyword>
<dbReference type="GO" id="GO:0005829">
    <property type="term" value="C:cytosol"/>
    <property type="evidence" value="ECO:0007669"/>
    <property type="project" value="TreeGrafter"/>
</dbReference>
<evidence type="ECO:0000313" key="4">
    <source>
        <dbReference type="Proteomes" id="UP000004578"/>
    </source>
</evidence>
<organism evidence="3 4">
    <name type="scientific">Schaalia georgiae F0490</name>
    <dbReference type="NCBI Taxonomy" id="1125717"/>
    <lineage>
        <taxon>Bacteria</taxon>
        <taxon>Bacillati</taxon>
        <taxon>Actinomycetota</taxon>
        <taxon>Actinomycetes</taxon>
        <taxon>Actinomycetales</taxon>
        <taxon>Actinomycetaceae</taxon>
        <taxon>Schaalia</taxon>
    </lineage>
</organism>
<dbReference type="Proteomes" id="UP000004578">
    <property type="component" value="Unassembled WGS sequence"/>
</dbReference>
<comment type="caution">
    <text evidence="3">The sequence shown here is derived from an EMBL/GenBank/DDBJ whole genome shotgun (WGS) entry which is preliminary data.</text>
</comment>
<dbReference type="AlphaFoldDB" id="J1GQY9"/>
<dbReference type="SUPFAM" id="SSF53098">
    <property type="entry name" value="Ribonuclease H-like"/>
    <property type="match status" value="1"/>
</dbReference>
<dbReference type="InterPro" id="IPR036397">
    <property type="entry name" value="RNaseH_sf"/>
</dbReference>
<dbReference type="InterPro" id="IPR013520">
    <property type="entry name" value="Ribonucl_H"/>
</dbReference>
<dbReference type="PANTHER" id="PTHR30231:SF42">
    <property type="entry name" value="EXONUCLEASE"/>
    <property type="match status" value="1"/>
</dbReference>
<keyword evidence="1 3" id="KW-0540">Nuclease</keyword>
<name>J1GQY9_9ACTO</name>
<gene>
    <name evidence="3" type="ORF">HMPREF1317_0092</name>
</gene>
<dbReference type="GO" id="GO:0003676">
    <property type="term" value="F:nucleic acid binding"/>
    <property type="evidence" value="ECO:0007669"/>
    <property type="project" value="InterPro"/>
</dbReference>
<keyword evidence="4" id="KW-1185">Reference proteome</keyword>